<organism evidence="1 2">
    <name type="scientific">Streptomyces caniferus</name>
    <dbReference type="NCBI Taxonomy" id="285557"/>
    <lineage>
        <taxon>Bacteria</taxon>
        <taxon>Bacillati</taxon>
        <taxon>Actinomycetota</taxon>
        <taxon>Actinomycetes</taxon>
        <taxon>Kitasatosporales</taxon>
        <taxon>Streptomycetaceae</taxon>
        <taxon>Streptomyces</taxon>
    </lineage>
</organism>
<comment type="caution">
    <text evidence="1">The sequence shown here is derived from an EMBL/GenBank/DDBJ whole genome shotgun (WGS) entry which is preliminary data.</text>
</comment>
<reference evidence="1 2" key="1">
    <citation type="submission" date="2019-12" db="EMBL/GenBank/DDBJ databases">
        <title>Whole genome shotgun sequence of Streptomyces caniferus NBRC 15389.</title>
        <authorList>
            <person name="Ichikawa N."/>
            <person name="Kimura A."/>
            <person name="Kitahashi Y."/>
            <person name="Komaki H."/>
            <person name="Tamura T."/>
        </authorList>
    </citation>
    <scope>NUCLEOTIDE SEQUENCE [LARGE SCALE GENOMIC DNA]</scope>
    <source>
        <strain evidence="1 2">NBRC 15389</strain>
    </source>
</reference>
<dbReference type="AlphaFoldDB" id="A0A640SLL9"/>
<proteinExistence type="predicted"/>
<evidence type="ECO:0000313" key="1">
    <source>
        <dbReference type="EMBL" id="GFE10365.1"/>
    </source>
</evidence>
<evidence type="ECO:0000313" key="2">
    <source>
        <dbReference type="Proteomes" id="UP000435837"/>
    </source>
</evidence>
<dbReference type="EMBL" id="BLIN01000005">
    <property type="protein sequence ID" value="GFE10365.1"/>
    <property type="molecule type" value="Genomic_DNA"/>
</dbReference>
<gene>
    <name evidence="1" type="ORF">Scani_66330</name>
</gene>
<protein>
    <submittedName>
        <fullName evidence="1">Uncharacterized protein</fullName>
    </submittedName>
</protein>
<sequence>MSFDLHAVIAGGDLLRVASRGLPAARPAPIGQGLSLMPLTDALVDSVADGSDAGVPGFWRLPEGFGRTLADWSAAGPVAYVEAEYFGGVGEQQAAVWEGGHLVLGPLHAGEGQAFPAAGSPLSRALRRLGAVAGAGEDEFSAVGLDRHRDGGAWIV</sequence>
<dbReference type="OrthoDB" id="185939at2"/>
<name>A0A640SLL9_9ACTN</name>
<dbReference type="RefSeq" id="WP_159481241.1">
    <property type="nucleotide sequence ID" value="NZ_BAAATH010000023.1"/>
</dbReference>
<dbReference type="Proteomes" id="UP000435837">
    <property type="component" value="Unassembled WGS sequence"/>
</dbReference>
<accession>A0A640SLL9</accession>